<dbReference type="RefSeq" id="WP_112223406.1">
    <property type="nucleotide sequence ID" value="NZ_CP047673.1"/>
</dbReference>
<comment type="caution">
    <text evidence="2">The sequence shown here is derived from an EMBL/GenBank/DDBJ whole genome shotgun (WGS) entry which is preliminary data.</text>
</comment>
<reference evidence="2 3" key="1">
    <citation type="submission" date="2018-06" db="EMBL/GenBank/DDBJ databases">
        <title>The draft genome sequences of strains SCU63 and S1.</title>
        <authorList>
            <person name="Gan L."/>
        </authorList>
    </citation>
    <scope>NUCLEOTIDE SEQUENCE [LARGE SCALE GENOMIC DNA]</scope>
    <source>
        <strain evidence="2 3">SCU63</strain>
    </source>
</reference>
<keyword evidence="1" id="KW-0732">Signal</keyword>
<sequence>MLKLKSIAGILLLSVILSGCQNNNVTAFTDATRIEVFDYENTDELIATIEDQKFIKSLTEELDHAETYGTGAVDWGGPDYQLVFKHEDKTLYEIGYNTELLRLGVGGEGRYSKHEKLFEVATELPIE</sequence>
<organism evidence="2 3">
    <name type="scientific">Planococcus halotolerans</name>
    <dbReference type="NCBI Taxonomy" id="2233542"/>
    <lineage>
        <taxon>Bacteria</taxon>
        <taxon>Bacillati</taxon>
        <taxon>Bacillota</taxon>
        <taxon>Bacilli</taxon>
        <taxon>Bacillales</taxon>
        <taxon>Caryophanaceae</taxon>
        <taxon>Planococcus</taxon>
    </lineage>
</organism>
<proteinExistence type="predicted"/>
<dbReference type="EMBL" id="QLZR01000003">
    <property type="protein sequence ID" value="RAZ77679.1"/>
    <property type="molecule type" value="Genomic_DNA"/>
</dbReference>
<accession>A0A365KX41</accession>
<keyword evidence="3" id="KW-1185">Reference proteome</keyword>
<evidence type="ECO:0008006" key="4">
    <source>
        <dbReference type="Google" id="ProtNLM"/>
    </source>
</evidence>
<protein>
    <recommendedName>
        <fullName evidence="4">DUF4362 domain-containing protein</fullName>
    </recommendedName>
</protein>
<gene>
    <name evidence="2" type="ORF">DP120_09350</name>
</gene>
<dbReference type="PROSITE" id="PS51257">
    <property type="entry name" value="PROKAR_LIPOPROTEIN"/>
    <property type="match status" value="1"/>
</dbReference>
<evidence type="ECO:0000313" key="2">
    <source>
        <dbReference type="EMBL" id="RAZ77679.1"/>
    </source>
</evidence>
<feature type="signal peptide" evidence="1">
    <location>
        <begin position="1"/>
        <end position="27"/>
    </location>
</feature>
<dbReference type="Proteomes" id="UP000251002">
    <property type="component" value="Unassembled WGS sequence"/>
</dbReference>
<evidence type="ECO:0000256" key="1">
    <source>
        <dbReference type="SAM" id="SignalP"/>
    </source>
</evidence>
<dbReference type="AlphaFoldDB" id="A0A365KX41"/>
<name>A0A365KX41_9BACL</name>
<feature type="chain" id="PRO_5016688190" description="DUF4362 domain-containing protein" evidence="1">
    <location>
        <begin position="28"/>
        <end position="127"/>
    </location>
</feature>
<evidence type="ECO:0000313" key="3">
    <source>
        <dbReference type="Proteomes" id="UP000251002"/>
    </source>
</evidence>